<protein>
    <submittedName>
        <fullName evidence="1">Uncharacterized protein</fullName>
    </submittedName>
</protein>
<reference evidence="1" key="1">
    <citation type="journal article" date="2022" name="bioRxiv">
        <title>Sequencing and chromosome-scale assembly of the giantPleurodeles waltlgenome.</title>
        <authorList>
            <person name="Brown T."/>
            <person name="Elewa A."/>
            <person name="Iarovenko S."/>
            <person name="Subramanian E."/>
            <person name="Araus A.J."/>
            <person name="Petzold A."/>
            <person name="Susuki M."/>
            <person name="Suzuki K.-i.T."/>
            <person name="Hayashi T."/>
            <person name="Toyoda A."/>
            <person name="Oliveira C."/>
            <person name="Osipova E."/>
            <person name="Leigh N.D."/>
            <person name="Simon A."/>
            <person name="Yun M.H."/>
        </authorList>
    </citation>
    <scope>NUCLEOTIDE SEQUENCE</scope>
    <source>
        <strain evidence="1">20211129_DDA</strain>
        <tissue evidence="1">Liver</tissue>
    </source>
</reference>
<name>A0AAV7RBG5_PLEWA</name>
<gene>
    <name evidence="1" type="ORF">NDU88_001035</name>
</gene>
<accession>A0AAV7RBG5</accession>
<proteinExistence type="predicted"/>
<sequence length="74" mass="8373">MEDSDAVGQEGDLRRHCRELEDLDLDCRLDRDLLLVDDLDWLHWRLGRGWSEVALARLAGVIGEGVRGKDADGE</sequence>
<evidence type="ECO:0000313" key="2">
    <source>
        <dbReference type="Proteomes" id="UP001066276"/>
    </source>
</evidence>
<keyword evidence="2" id="KW-1185">Reference proteome</keyword>
<dbReference type="EMBL" id="JANPWB010000009">
    <property type="protein sequence ID" value="KAJ1148198.1"/>
    <property type="molecule type" value="Genomic_DNA"/>
</dbReference>
<dbReference type="Proteomes" id="UP001066276">
    <property type="component" value="Chromosome 5"/>
</dbReference>
<evidence type="ECO:0000313" key="1">
    <source>
        <dbReference type="EMBL" id="KAJ1148198.1"/>
    </source>
</evidence>
<dbReference type="AlphaFoldDB" id="A0AAV7RBG5"/>
<organism evidence="1 2">
    <name type="scientific">Pleurodeles waltl</name>
    <name type="common">Iberian ribbed newt</name>
    <dbReference type="NCBI Taxonomy" id="8319"/>
    <lineage>
        <taxon>Eukaryota</taxon>
        <taxon>Metazoa</taxon>
        <taxon>Chordata</taxon>
        <taxon>Craniata</taxon>
        <taxon>Vertebrata</taxon>
        <taxon>Euteleostomi</taxon>
        <taxon>Amphibia</taxon>
        <taxon>Batrachia</taxon>
        <taxon>Caudata</taxon>
        <taxon>Salamandroidea</taxon>
        <taxon>Salamandridae</taxon>
        <taxon>Pleurodelinae</taxon>
        <taxon>Pleurodeles</taxon>
    </lineage>
</organism>
<comment type="caution">
    <text evidence="1">The sequence shown here is derived from an EMBL/GenBank/DDBJ whole genome shotgun (WGS) entry which is preliminary data.</text>
</comment>